<dbReference type="Proteomes" id="UP000548476">
    <property type="component" value="Unassembled WGS sequence"/>
</dbReference>
<accession>A0A841FEE5</accession>
<feature type="transmembrane region" description="Helical" evidence="3">
    <location>
        <begin position="192"/>
        <end position="212"/>
    </location>
</feature>
<dbReference type="NCBIfam" id="TIGR00696">
    <property type="entry name" value="wecG_tagA_cpsF"/>
    <property type="match status" value="1"/>
</dbReference>
<keyword evidence="3" id="KW-1133">Transmembrane helix</keyword>
<keyword evidence="1 4" id="KW-0328">Glycosyltransferase</keyword>
<dbReference type="Pfam" id="PF03808">
    <property type="entry name" value="Glyco_tran_WecG"/>
    <property type="match status" value="1"/>
</dbReference>
<organism evidence="4 5">
    <name type="scientific">Phytomonospora endophytica</name>
    <dbReference type="NCBI Taxonomy" id="714109"/>
    <lineage>
        <taxon>Bacteria</taxon>
        <taxon>Bacillati</taxon>
        <taxon>Actinomycetota</taxon>
        <taxon>Actinomycetes</taxon>
        <taxon>Micromonosporales</taxon>
        <taxon>Micromonosporaceae</taxon>
        <taxon>Phytomonospora</taxon>
    </lineage>
</organism>
<dbReference type="PANTHER" id="PTHR34136:SF1">
    <property type="entry name" value="UDP-N-ACETYL-D-MANNOSAMINURONIC ACID TRANSFERASE"/>
    <property type="match status" value="1"/>
</dbReference>
<dbReference type="GO" id="GO:0047244">
    <property type="term" value="F:N-acetylglucosaminyldiphosphoundecaprenol N-acetyl-beta-D-mannosaminyltransferase activity"/>
    <property type="evidence" value="ECO:0007669"/>
    <property type="project" value="UniProtKB-EC"/>
</dbReference>
<evidence type="ECO:0000256" key="2">
    <source>
        <dbReference type="ARBA" id="ARBA00022679"/>
    </source>
</evidence>
<evidence type="ECO:0000313" key="5">
    <source>
        <dbReference type="Proteomes" id="UP000548476"/>
    </source>
</evidence>
<keyword evidence="2 4" id="KW-0808">Transferase</keyword>
<dbReference type="EMBL" id="JACHGT010000002">
    <property type="protein sequence ID" value="MBB6033383.1"/>
    <property type="molecule type" value="Genomic_DNA"/>
</dbReference>
<keyword evidence="3" id="KW-0812">Transmembrane</keyword>
<proteinExistence type="predicted"/>
<dbReference type="RefSeq" id="WP_184786246.1">
    <property type="nucleotide sequence ID" value="NZ_BONT01000097.1"/>
</dbReference>
<evidence type="ECO:0000313" key="4">
    <source>
        <dbReference type="EMBL" id="MBB6033383.1"/>
    </source>
</evidence>
<dbReference type="EC" id="2.4.1.187" evidence="4"/>
<comment type="caution">
    <text evidence="4">The sequence shown here is derived from an EMBL/GenBank/DDBJ whole genome shotgun (WGS) entry which is preliminary data.</text>
</comment>
<dbReference type="InterPro" id="IPR004629">
    <property type="entry name" value="WecG_TagA_CpsF"/>
</dbReference>
<dbReference type="AlphaFoldDB" id="A0A841FEE5"/>
<protein>
    <submittedName>
        <fullName evidence="4">N-acetylglucosaminyldiphosphoundecaprenol N-acetyl-beta-D-mannosaminyltransferase</fullName>
        <ecNumber evidence="4">2.4.1.187</ecNumber>
    </submittedName>
</protein>
<keyword evidence="3" id="KW-0472">Membrane</keyword>
<evidence type="ECO:0000256" key="1">
    <source>
        <dbReference type="ARBA" id="ARBA00022676"/>
    </source>
</evidence>
<name>A0A841FEE5_9ACTN</name>
<dbReference type="CDD" id="cd06533">
    <property type="entry name" value="Glyco_transf_WecG_TagA"/>
    <property type="match status" value="1"/>
</dbReference>
<reference evidence="4 5" key="1">
    <citation type="submission" date="2020-08" db="EMBL/GenBank/DDBJ databases">
        <title>Genomic Encyclopedia of Type Strains, Phase IV (KMG-IV): sequencing the most valuable type-strain genomes for metagenomic binning, comparative biology and taxonomic classification.</title>
        <authorList>
            <person name="Goeker M."/>
        </authorList>
    </citation>
    <scope>NUCLEOTIDE SEQUENCE [LARGE SCALE GENOMIC DNA]</scope>
    <source>
        <strain evidence="4 5">YIM 65646</strain>
    </source>
</reference>
<keyword evidence="5" id="KW-1185">Reference proteome</keyword>
<sequence>MSSQPTFQSRLETSGSHFTVAGIRFDALDERGVVAHVRRALKEGHGGRIVTANVDIVRQALKNPEARAHVEAGTLVVADGAPVVWASKLARRGLPARVAGSDLIWSLSGELGQLGGSVFLLGGRPGSELLAARRLMDASPGLRIAGALAPPMGFEKDPELVRRVCEEVAAAKPDMVYVGLGFPKQEWMISKLAPLLPGAWFMGCGASIAFVAGTLRRAPLWMQRAGLEWLHRMAREPRRLFARYVLHDAPLALRLLLLALLRR</sequence>
<dbReference type="PANTHER" id="PTHR34136">
    <property type="match status" value="1"/>
</dbReference>
<gene>
    <name evidence="4" type="ORF">HNR73_001230</name>
</gene>
<evidence type="ECO:0000256" key="3">
    <source>
        <dbReference type="SAM" id="Phobius"/>
    </source>
</evidence>